<comment type="caution">
    <text evidence="1">The sequence shown here is derived from an EMBL/GenBank/DDBJ whole genome shotgun (WGS) entry which is preliminary data.</text>
</comment>
<evidence type="ECO:0000313" key="2">
    <source>
        <dbReference type="Proteomes" id="UP000814128"/>
    </source>
</evidence>
<evidence type="ECO:0000313" key="1">
    <source>
        <dbReference type="EMBL" id="KAI0030410.1"/>
    </source>
</evidence>
<feature type="non-terminal residue" evidence="1">
    <location>
        <position position="1087"/>
    </location>
</feature>
<protein>
    <submittedName>
        <fullName evidence="1">CHAT domain-containing protein</fullName>
    </submittedName>
</protein>
<sequence length="1087" mass="120078">LRFHQHNARTDIDEAVAMFNRAVALLPDDHPGKLDCLNSLGVSHRLRFERFSNPSDIEYAITILRQVANRLPDGHPNKHVHLSDLGLSILHRFERSGDPRDIDDAVVTMKSAVLKAPKGHPKTVACFGNLGKCLRARSEHSGNVQDLEDALKAIRHAVGLVNNHQPWLGPDYLIPALNNLSASLCLRFTSLGNPTDLKEAIEVSRCVIQASPSSHHGTSDSFHNLATCLLSSSLYHNNASDLDEAILACQHAIELVSDNNPRKPEYLNNLANCLQARFDRAGKHKDIDEAVVARRQAVDLTPKKHTRMPNRLGGLATTLACRFEWFNDSADIQSAIDDMRRAIGLAPDLHISKPLCHGNLGSFYFIRWSRLHNLEDLQNAVTELREAVRLTPSDHPDRPSRLSNLGLALGSQTRQLSNTNDINEAIECIRHAVELTPKGHSDEPFRYSALGSSLRHRFERLGDLDDVNEAIVMHRQAVDLTPDDHPNKSDWLFSLGNGLQMRFGRLKNLEDFDAAFQCYIESATCEFSPPSTRLRAAQRCAEMFWANCDLVTNDRFLQVYECALPLIAQVAWLGHDIIRRYDELSHLDDITNAAAAVAIAAGRLSLAVEWLEEGRSVVWGQLLQLRTPLKALEKKHPGLAAQLQRISQSLEVAGHMVLSPKSTDINGQIPARPLSVEREVVRRRALAEEYKTTLAAVRAQQGFERFLLPKKLTELAPAPEVGPVVMINVHKSRCDALIVFSGPHVIPVHLPKLTAQLAGKMCATLVTNLRATGIQYRDETPLRTSHGASESIALPQILGRLWTLVVQPVPAIFNRDRLPHVTWCATGPLTFLPLHAAGIYPNTSSRKAAIPTGHADKAFELIVSSYTPTLSALSRSSTIPSLGQTESRMVIVSQSKTCGLKDLPGAKKEVQNIKEHIPPNRLVHLSDDAATVAAVLDAIDTYHPQFLHLACHGIQNPHQATMSAFRLHDDSLPLSLLMTKTMHNAELAFLSACQTATGDESLPDEAVHLAAGMLAVGFKGVIGTMWSIHDQDAPLIAGEVYKQLSERGGDANNLRVAYALHDAVGRLRDKVKENNFVRWVPFVHFGL</sequence>
<organism evidence="1 2">
    <name type="scientific">Vararia minispora EC-137</name>
    <dbReference type="NCBI Taxonomy" id="1314806"/>
    <lineage>
        <taxon>Eukaryota</taxon>
        <taxon>Fungi</taxon>
        <taxon>Dikarya</taxon>
        <taxon>Basidiomycota</taxon>
        <taxon>Agaricomycotina</taxon>
        <taxon>Agaricomycetes</taxon>
        <taxon>Russulales</taxon>
        <taxon>Lachnocladiaceae</taxon>
        <taxon>Vararia</taxon>
    </lineage>
</organism>
<name>A0ACB8QFL2_9AGAM</name>
<reference evidence="1" key="2">
    <citation type="journal article" date="2022" name="New Phytol.">
        <title>Evolutionary transition to the ectomycorrhizal habit in the genomes of a hyperdiverse lineage of mushroom-forming fungi.</title>
        <authorList>
            <person name="Looney B."/>
            <person name="Miyauchi S."/>
            <person name="Morin E."/>
            <person name="Drula E."/>
            <person name="Courty P.E."/>
            <person name="Kohler A."/>
            <person name="Kuo A."/>
            <person name="LaButti K."/>
            <person name="Pangilinan J."/>
            <person name="Lipzen A."/>
            <person name="Riley R."/>
            <person name="Andreopoulos W."/>
            <person name="He G."/>
            <person name="Johnson J."/>
            <person name="Nolan M."/>
            <person name="Tritt A."/>
            <person name="Barry K.W."/>
            <person name="Grigoriev I.V."/>
            <person name="Nagy L.G."/>
            <person name="Hibbett D."/>
            <person name="Henrissat B."/>
            <person name="Matheny P.B."/>
            <person name="Labbe J."/>
            <person name="Martin F.M."/>
        </authorList>
    </citation>
    <scope>NUCLEOTIDE SEQUENCE</scope>
    <source>
        <strain evidence="1">EC-137</strain>
    </source>
</reference>
<feature type="non-terminal residue" evidence="1">
    <location>
        <position position="1"/>
    </location>
</feature>
<dbReference type="EMBL" id="MU273623">
    <property type="protein sequence ID" value="KAI0030410.1"/>
    <property type="molecule type" value="Genomic_DNA"/>
</dbReference>
<dbReference type="Proteomes" id="UP000814128">
    <property type="component" value="Unassembled WGS sequence"/>
</dbReference>
<accession>A0ACB8QFL2</accession>
<keyword evidence="2" id="KW-1185">Reference proteome</keyword>
<gene>
    <name evidence="1" type="ORF">K488DRAFT_27658</name>
</gene>
<reference evidence="1" key="1">
    <citation type="submission" date="2021-02" db="EMBL/GenBank/DDBJ databases">
        <authorList>
            <consortium name="DOE Joint Genome Institute"/>
            <person name="Ahrendt S."/>
            <person name="Looney B.P."/>
            <person name="Miyauchi S."/>
            <person name="Morin E."/>
            <person name="Drula E."/>
            <person name="Courty P.E."/>
            <person name="Chicoki N."/>
            <person name="Fauchery L."/>
            <person name="Kohler A."/>
            <person name="Kuo A."/>
            <person name="Labutti K."/>
            <person name="Pangilinan J."/>
            <person name="Lipzen A."/>
            <person name="Riley R."/>
            <person name="Andreopoulos W."/>
            <person name="He G."/>
            <person name="Johnson J."/>
            <person name="Barry K.W."/>
            <person name="Grigoriev I.V."/>
            <person name="Nagy L."/>
            <person name="Hibbett D."/>
            <person name="Henrissat B."/>
            <person name="Matheny P.B."/>
            <person name="Labbe J."/>
            <person name="Martin F."/>
        </authorList>
    </citation>
    <scope>NUCLEOTIDE SEQUENCE</scope>
    <source>
        <strain evidence="1">EC-137</strain>
    </source>
</reference>
<proteinExistence type="predicted"/>